<proteinExistence type="predicted"/>
<evidence type="ECO:0000313" key="2">
    <source>
        <dbReference type="EMBL" id="RWX46063.1"/>
    </source>
</evidence>
<comment type="caution">
    <text evidence="2">The sequence shown here is derived from an EMBL/GenBank/DDBJ whole genome shotgun (WGS) entry which is preliminary data.</text>
</comment>
<evidence type="ECO:0000256" key="1">
    <source>
        <dbReference type="SAM" id="Phobius"/>
    </source>
</evidence>
<name>A0A444IZ05_9BACT</name>
<dbReference type="EMBL" id="MTKO01000070">
    <property type="protein sequence ID" value="RWX46063.1"/>
    <property type="molecule type" value="Genomic_DNA"/>
</dbReference>
<dbReference type="Proteomes" id="UP000287853">
    <property type="component" value="Unassembled WGS sequence"/>
</dbReference>
<gene>
    <name evidence="2" type="ORF">H206_02261</name>
</gene>
<reference evidence="2 3" key="1">
    <citation type="submission" date="2017-01" db="EMBL/GenBank/DDBJ databases">
        <title>The cable genome- insights into the physiology and evolution of filamentous bacteria capable of sulfide oxidation via long distance electron transfer.</title>
        <authorList>
            <person name="Schreiber L."/>
            <person name="Bjerg J.T."/>
            <person name="Boggild A."/>
            <person name="Van De Vossenberg J."/>
            <person name="Meysman F."/>
            <person name="Nielsen L.P."/>
            <person name="Schramm A."/>
            <person name="Kjeldsen K.U."/>
        </authorList>
    </citation>
    <scope>NUCLEOTIDE SEQUENCE [LARGE SCALE GENOMIC DNA]</scope>
    <source>
        <strain evidence="2">MCF</strain>
    </source>
</reference>
<keyword evidence="1" id="KW-1133">Transmembrane helix</keyword>
<keyword evidence="1" id="KW-0812">Transmembrane</keyword>
<feature type="transmembrane region" description="Helical" evidence="1">
    <location>
        <begin position="9"/>
        <end position="29"/>
    </location>
</feature>
<dbReference type="AlphaFoldDB" id="A0A444IZ05"/>
<sequence length="35" mass="3979">MTPKEEKRAVGAVLAVYVDLGYLMITIYSTDFNRL</sequence>
<organism evidence="2 3">
    <name type="scientific">Candidatus Electrothrix aarhusensis</name>
    <dbReference type="NCBI Taxonomy" id="1859131"/>
    <lineage>
        <taxon>Bacteria</taxon>
        <taxon>Pseudomonadati</taxon>
        <taxon>Thermodesulfobacteriota</taxon>
        <taxon>Desulfobulbia</taxon>
        <taxon>Desulfobulbales</taxon>
        <taxon>Desulfobulbaceae</taxon>
        <taxon>Candidatus Electrothrix</taxon>
    </lineage>
</organism>
<protein>
    <submittedName>
        <fullName evidence="2">Uncharacterized protein</fullName>
    </submittedName>
</protein>
<keyword evidence="1" id="KW-0472">Membrane</keyword>
<keyword evidence="3" id="KW-1185">Reference proteome</keyword>
<accession>A0A444IZ05</accession>
<evidence type="ECO:0000313" key="3">
    <source>
        <dbReference type="Proteomes" id="UP000287853"/>
    </source>
</evidence>